<dbReference type="EMBL" id="AZHC01000020">
    <property type="protein sequence ID" value="OAA40044.1"/>
    <property type="molecule type" value="Genomic_DNA"/>
</dbReference>
<dbReference type="InterPro" id="IPR014044">
    <property type="entry name" value="CAP_dom"/>
</dbReference>
<dbReference type="SMR" id="A0A167BH98"/>
<name>A0A167BH98_METRR</name>
<evidence type="ECO:0000256" key="2">
    <source>
        <dbReference type="SAM" id="SignalP"/>
    </source>
</evidence>
<sequence>MKSSLFVVAASAILATAGPLRMRALTTDWVTEIVTVTVTEDDLQPTPAIFKETQKVVTTSTPPPAPVKPKATISSIPPPPPPPKPTAAAEPKPKVITTPAPAKPSTVASPPPTNKPSDYKSTMLKHHNDARAKHSAGPLEWDNDLAQSASTLANTCVFGHDLKPGGGGYGQNIAAASTTDTSNGQESTQGSKAVTDMWYLGEIKFYANSFGRANPLQLPSDQQTGHFTQVVWKATTKLGCATVKCNPGTALRSDTKNYSWYTVCNYKSPGNVGGQYATNVLAA</sequence>
<keyword evidence="6" id="KW-1185">Reference proteome</keyword>
<feature type="region of interest" description="Disordered" evidence="1">
    <location>
        <begin position="54"/>
        <end position="121"/>
    </location>
</feature>
<keyword evidence="2" id="KW-0732">Signal</keyword>
<dbReference type="PROSITE" id="PS01009">
    <property type="entry name" value="CRISP_1"/>
    <property type="match status" value="1"/>
</dbReference>
<dbReference type="InterPro" id="IPR001283">
    <property type="entry name" value="CRISP-related"/>
</dbReference>
<reference evidence="7" key="2">
    <citation type="submission" date="2018-12" db="EMBL/GenBank/DDBJ databases">
        <title>The complete genome of Metarhizium rileyi, a key fungal pathogen of Lepidoptera.</title>
        <authorList>
            <person name="Binneck E."/>
            <person name="Lastra C.C.L."/>
            <person name="Sosa-Gomez D.R."/>
        </authorList>
    </citation>
    <scope>NUCLEOTIDE SEQUENCE [LARGE SCALE GENOMIC DNA]</scope>
    <source>
        <strain evidence="7">Cep018-CH2</strain>
    </source>
</reference>
<evidence type="ECO:0000259" key="3">
    <source>
        <dbReference type="SMART" id="SM00198"/>
    </source>
</evidence>
<dbReference type="Proteomes" id="UP000317257">
    <property type="component" value="Unassembled WGS sequence"/>
</dbReference>
<proteinExistence type="predicted"/>
<feature type="chain" id="PRO_5007884210" evidence="2">
    <location>
        <begin position="18"/>
        <end position="283"/>
    </location>
</feature>
<evidence type="ECO:0000256" key="1">
    <source>
        <dbReference type="SAM" id="MobiDB-lite"/>
    </source>
</evidence>
<dbReference type="SMART" id="SM00198">
    <property type="entry name" value="SCP"/>
    <property type="match status" value="1"/>
</dbReference>
<reference evidence="4 6" key="1">
    <citation type="journal article" date="2016" name="Genome Biol. Evol.">
        <title>Divergent and convergent evolution of fungal pathogenicity.</title>
        <authorList>
            <person name="Shang Y."/>
            <person name="Xiao G."/>
            <person name="Zheng P."/>
            <person name="Cen K."/>
            <person name="Zhan S."/>
            <person name="Wang C."/>
        </authorList>
    </citation>
    <scope>NUCLEOTIDE SEQUENCE [LARGE SCALE GENOMIC DNA]</scope>
    <source>
        <strain evidence="4 6">RCEF 4871</strain>
    </source>
</reference>
<dbReference type="PANTHER" id="PTHR10334">
    <property type="entry name" value="CYSTEINE-RICH SECRETORY PROTEIN-RELATED"/>
    <property type="match status" value="1"/>
</dbReference>
<dbReference type="AlphaFoldDB" id="A0A167BH98"/>
<evidence type="ECO:0000313" key="7">
    <source>
        <dbReference type="Proteomes" id="UP000317257"/>
    </source>
</evidence>
<feature type="signal peptide" evidence="2">
    <location>
        <begin position="1"/>
        <end position="17"/>
    </location>
</feature>
<protein>
    <submittedName>
        <fullName evidence="4">Effector 14</fullName>
    </submittedName>
</protein>
<gene>
    <name evidence="5" type="ORF">ED733_004709</name>
    <name evidence="4" type="ORF">NOR_06038</name>
</gene>
<evidence type="ECO:0000313" key="4">
    <source>
        <dbReference type="EMBL" id="OAA40044.1"/>
    </source>
</evidence>
<dbReference type="Proteomes" id="UP000243498">
    <property type="component" value="Unassembled WGS sequence"/>
</dbReference>
<organism evidence="4 6">
    <name type="scientific">Metarhizium rileyi (strain RCEF 4871)</name>
    <name type="common">Nomuraea rileyi</name>
    <dbReference type="NCBI Taxonomy" id="1649241"/>
    <lineage>
        <taxon>Eukaryota</taxon>
        <taxon>Fungi</taxon>
        <taxon>Dikarya</taxon>
        <taxon>Ascomycota</taxon>
        <taxon>Pezizomycotina</taxon>
        <taxon>Sordariomycetes</taxon>
        <taxon>Hypocreomycetidae</taxon>
        <taxon>Hypocreales</taxon>
        <taxon>Clavicipitaceae</taxon>
        <taxon>Metarhizium</taxon>
    </lineage>
</organism>
<comment type="caution">
    <text evidence="4">The sequence shown here is derived from an EMBL/GenBank/DDBJ whole genome shotgun (WGS) entry which is preliminary data.</text>
</comment>
<dbReference type="PRINTS" id="PR00837">
    <property type="entry name" value="V5TPXLIKE"/>
</dbReference>
<reference evidence="5" key="3">
    <citation type="journal article" date="2019" name="Microbiol. Resour. Announc.">
        <title>Genome Sequence of Metarhizium rileyi, a Microbial Control Agent for Lepidoptera.</title>
        <authorList>
            <person name="Binneck E."/>
            <person name="Lastra C.C.L."/>
            <person name="Sosa-Gomez D.R."/>
        </authorList>
    </citation>
    <scope>NUCLEOTIDE SEQUENCE</scope>
    <source>
        <strain evidence="5">Cep018-CH2</strain>
    </source>
</reference>
<accession>A0A167BH98</accession>
<dbReference type="STRING" id="1081105.A0A167BH98"/>
<dbReference type="GO" id="GO:0005576">
    <property type="term" value="C:extracellular region"/>
    <property type="evidence" value="ECO:0007669"/>
    <property type="project" value="InterPro"/>
</dbReference>
<dbReference type="OrthoDB" id="337038at2759"/>
<feature type="domain" description="SCP" evidence="3">
    <location>
        <begin position="118"/>
        <end position="274"/>
    </location>
</feature>
<dbReference type="EMBL" id="SBHS01000022">
    <property type="protein sequence ID" value="TWU72999.1"/>
    <property type="molecule type" value="Genomic_DNA"/>
</dbReference>
<evidence type="ECO:0000313" key="5">
    <source>
        <dbReference type="EMBL" id="TWU72999.1"/>
    </source>
</evidence>
<dbReference type="InterPro" id="IPR018244">
    <property type="entry name" value="Allrgn_V5/Tpx1_CS"/>
</dbReference>
<evidence type="ECO:0000313" key="6">
    <source>
        <dbReference type="Proteomes" id="UP000243498"/>
    </source>
</evidence>
<dbReference type="Gene3D" id="3.40.33.10">
    <property type="entry name" value="CAP"/>
    <property type="match status" value="1"/>
</dbReference>
<dbReference type="Pfam" id="PF00188">
    <property type="entry name" value="CAP"/>
    <property type="match status" value="1"/>
</dbReference>
<dbReference type="SUPFAM" id="SSF55797">
    <property type="entry name" value="PR-1-like"/>
    <property type="match status" value="1"/>
</dbReference>
<dbReference type="InterPro" id="IPR035940">
    <property type="entry name" value="CAP_sf"/>
</dbReference>
<feature type="compositionally biased region" description="Pro residues" evidence="1">
    <location>
        <begin position="76"/>
        <end position="85"/>
    </location>
</feature>
<accession>A0A5C6G6Q5</accession>
<dbReference type="OMA" id="NHNVHRS"/>